<dbReference type="PRINTS" id="PR00080">
    <property type="entry name" value="SDRFAMILY"/>
</dbReference>
<dbReference type="PANTHER" id="PTHR42879">
    <property type="entry name" value="3-OXOACYL-(ACYL-CARRIER-PROTEIN) REDUCTASE"/>
    <property type="match status" value="1"/>
</dbReference>
<evidence type="ECO:0000313" key="2">
    <source>
        <dbReference type="EMBL" id="GAA4455745.1"/>
    </source>
</evidence>
<dbReference type="PROSITE" id="PS00061">
    <property type="entry name" value="ADH_SHORT"/>
    <property type="match status" value="1"/>
</dbReference>
<organism evidence="2 3">
    <name type="scientific">Novipirellula rosea</name>
    <dbReference type="NCBI Taxonomy" id="1031540"/>
    <lineage>
        <taxon>Bacteria</taxon>
        <taxon>Pseudomonadati</taxon>
        <taxon>Planctomycetota</taxon>
        <taxon>Planctomycetia</taxon>
        <taxon>Pirellulales</taxon>
        <taxon>Pirellulaceae</taxon>
        <taxon>Novipirellula</taxon>
    </lineage>
</organism>
<evidence type="ECO:0000256" key="1">
    <source>
        <dbReference type="ARBA" id="ARBA00006484"/>
    </source>
</evidence>
<dbReference type="SUPFAM" id="SSF51735">
    <property type="entry name" value="NAD(P)-binding Rossmann-fold domains"/>
    <property type="match status" value="1"/>
</dbReference>
<dbReference type="InterPro" id="IPR020904">
    <property type="entry name" value="Sc_DH/Rdtase_CS"/>
</dbReference>
<keyword evidence="3" id="KW-1185">Reference proteome</keyword>
<dbReference type="InterPro" id="IPR036291">
    <property type="entry name" value="NAD(P)-bd_dom_sf"/>
</dbReference>
<protein>
    <submittedName>
        <fullName evidence="2">SDR family oxidoreductase</fullName>
    </submittedName>
</protein>
<comment type="caution">
    <text evidence="2">The sequence shown here is derived from an EMBL/GenBank/DDBJ whole genome shotgun (WGS) entry which is preliminary data.</text>
</comment>
<accession>A0ABP8MW40</accession>
<dbReference type="InterPro" id="IPR050259">
    <property type="entry name" value="SDR"/>
</dbReference>
<dbReference type="PRINTS" id="PR00081">
    <property type="entry name" value="GDHRDH"/>
</dbReference>
<name>A0ABP8MW40_9BACT</name>
<dbReference type="Gene3D" id="3.40.50.720">
    <property type="entry name" value="NAD(P)-binding Rossmann-like Domain"/>
    <property type="match status" value="1"/>
</dbReference>
<dbReference type="Proteomes" id="UP001500840">
    <property type="component" value="Unassembled WGS sequence"/>
</dbReference>
<dbReference type="EMBL" id="BAABGA010000035">
    <property type="protein sequence ID" value="GAA4455745.1"/>
    <property type="molecule type" value="Genomic_DNA"/>
</dbReference>
<dbReference type="RefSeq" id="WP_345323318.1">
    <property type="nucleotide sequence ID" value="NZ_BAABGA010000035.1"/>
</dbReference>
<proteinExistence type="inferred from homology"/>
<sequence length="259" mass="27166">MANGRLDKFKAVVTGGSDGIGLAIATAFASEAAELWLIARNGDKLAAAADDLRANGATVNCTAADLTDPAAIQQVHAEITRSWDAIDVLVNNAGMARFTDFANVSHDELQAQVQLNLLTPFLLTQTLLPLLVKAQGNVINISSTSAHRLIPGRPASVYAMTKGGLNSLTKALALELGPVGVRVNAIAPGTINTPLTQKMISSFSEQRKAEYDAFVRQSFALGRLGEPEDVAKLAVHLASSDAKWMTGSVCLVDGGLSTN</sequence>
<gene>
    <name evidence="2" type="ORF">GCM10023156_30250</name>
</gene>
<dbReference type="InterPro" id="IPR002347">
    <property type="entry name" value="SDR_fam"/>
</dbReference>
<comment type="similarity">
    <text evidence="1">Belongs to the short-chain dehydrogenases/reductases (SDR) family.</text>
</comment>
<dbReference type="CDD" id="cd05233">
    <property type="entry name" value="SDR_c"/>
    <property type="match status" value="1"/>
</dbReference>
<evidence type="ECO:0000313" key="3">
    <source>
        <dbReference type="Proteomes" id="UP001500840"/>
    </source>
</evidence>
<dbReference type="Pfam" id="PF13561">
    <property type="entry name" value="adh_short_C2"/>
    <property type="match status" value="1"/>
</dbReference>
<reference evidence="3" key="1">
    <citation type="journal article" date="2019" name="Int. J. Syst. Evol. Microbiol.">
        <title>The Global Catalogue of Microorganisms (GCM) 10K type strain sequencing project: providing services to taxonomists for standard genome sequencing and annotation.</title>
        <authorList>
            <consortium name="The Broad Institute Genomics Platform"/>
            <consortium name="The Broad Institute Genome Sequencing Center for Infectious Disease"/>
            <person name="Wu L."/>
            <person name="Ma J."/>
        </authorList>
    </citation>
    <scope>NUCLEOTIDE SEQUENCE [LARGE SCALE GENOMIC DNA]</scope>
    <source>
        <strain evidence="3">JCM 17759</strain>
    </source>
</reference>